<dbReference type="Proteomes" id="UP000326565">
    <property type="component" value="Unassembled WGS sequence"/>
</dbReference>
<evidence type="ECO:0000313" key="2">
    <source>
        <dbReference type="EMBL" id="KAB8074661.1"/>
    </source>
</evidence>
<keyword evidence="1" id="KW-0812">Transmembrane</keyword>
<feature type="transmembrane region" description="Helical" evidence="1">
    <location>
        <begin position="6"/>
        <end position="29"/>
    </location>
</feature>
<gene>
    <name evidence="2" type="ORF">BDV29DRAFT_118966</name>
</gene>
<evidence type="ECO:0000313" key="3">
    <source>
        <dbReference type="Proteomes" id="UP000326565"/>
    </source>
</evidence>
<dbReference type="AlphaFoldDB" id="A0A5N5X1N1"/>
<keyword evidence="1" id="KW-0472">Membrane</keyword>
<protein>
    <submittedName>
        <fullName evidence="2">Uncharacterized protein</fullName>
    </submittedName>
</protein>
<keyword evidence="3" id="KW-1185">Reference proteome</keyword>
<sequence>MTSTHFDMRLLCFFSFSLFFSYYFVLMCLKFPFWPRQLCQLFPPVILIPLFPLLSRYGWYGIFYFL</sequence>
<accession>A0A5N5X1N1</accession>
<organism evidence="2 3">
    <name type="scientific">Aspergillus leporis</name>
    <dbReference type="NCBI Taxonomy" id="41062"/>
    <lineage>
        <taxon>Eukaryota</taxon>
        <taxon>Fungi</taxon>
        <taxon>Dikarya</taxon>
        <taxon>Ascomycota</taxon>
        <taxon>Pezizomycotina</taxon>
        <taxon>Eurotiomycetes</taxon>
        <taxon>Eurotiomycetidae</taxon>
        <taxon>Eurotiales</taxon>
        <taxon>Aspergillaceae</taxon>
        <taxon>Aspergillus</taxon>
        <taxon>Aspergillus subgen. Circumdati</taxon>
    </lineage>
</organism>
<reference evidence="2 3" key="1">
    <citation type="submission" date="2019-04" db="EMBL/GenBank/DDBJ databases">
        <title>Friends and foes A comparative genomics study of 23 Aspergillus species from section Flavi.</title>
        <authorList>
            <consortium name="DOE Joint Genome Institute"/>
            <person name="Kjaerbolling I."/>
            <person name="Vesth T."/>
            <person name="Frisvad J.C."/>
            <person name="Nybo J.L."/>
            <person name="Theobald S."/>
            <person name="Kildgaard S."/>
            <person name="Isbrandt T."/>
            <person name="Kuo A."/>
            <person name="Sato A."/>
            <person name="Lyhne E.K."/>
            <person name="Kogle M.E."/>
            <person name="Wiebenga A."/>
            <person name="Kun R.S."/>
            <person name="Lubbers R.J."/>
            <person name="Makela M.R."/>
            <person name="Barry K."/>
            <person name="Chovatia M."/>
            <person name="Clum A."/>
            <person name="Daum C."/>
            <person name="Haridas S."/>
            <person name="He G."/>
            <person name="LaButti K."/>
            <person name="Lipzen A."/>
            <person name="Mondo S."/>
            <person name="Riley R."/>
            <person name="Salamov A."/>
            <person name="Simmons B.A."/>
            <person name="Magnuson J.K."/>
            <person name="Henrissat B."/>
            <person name="Mortensen U.H."/>
            <person name="Larsen T.O."/>
            <person name="Devries R.P."/>
            <person name="Grigoriev I.V."/>
            <person name="Machida M."/>
            <person name="Baker S.E."/>
            <person name="Andersen M.R."/>
        </authorList>
    </citation>
    <scope>NUCLEOTIDE SEQUENCE [LARGE SCALE GENOMIC DNA]</scope>
    <source>
        <strain evidence="2 3">CBS 151.66</strain>
    </source>
</reference>
<dbReference type="EMBL" id="ML732206">
    <property type="protein sequence ID" value="KAB8074661.1"/>
    <property type="molecule type" value="Genomic_DNA"/>
</dbReference>
<feature type="transmembrane region" description="Helical" evidence="1">
    <location>
        <begin position="41"/>
        <end position="60"/>
    </location>
</feature>
<keyword evidence="1" id="KW-1133">Transmembrane helix</keyword>
<evidence type="ECO:0000256" key="1">
    <source>
        <dbReference type="SAM" id="Phobius"/>
    </source>
</evidence>
<proteinExistence type="predicted"/>
<name>A0A5N5X1N1_9EURO</name>